<keyword evidence="3" id="KW-1185">Reference proteome</keyword>
<dbReference type="EMBL" id="SKBU01000006">
    <property type="protein sequence ID" value="TCJ20083.1"/>
    <property type="molecule type" value="Genomic_DNA"/>
</dbReference>
<accession>A0A4R1BQR3</accession>
<dbReference type="OrthoDB" id="5243187at2"/>
<dbReference type="Proteomes" id="UP000295244">
    <property type="component" value="Unassembled WGS sequence"/>
</dbReference>
<dbReference type="GO" id="GO:0005829">
    <property type="term" value="C:cytosol"/>
    <property type="evidence" value="ECO:0007669"/>
    <property type="project" value="TreeGrafter"/>
</dbReference>
<feature type="domain" description="SCP2" evidence="1">
    <location>
        <begin position="15"/>
        <end position="108"/>
    </location>
</feature>
<name>A0A4R1BQR3_9ACTN</name>
<dbReference type="AlphaFoldDB" id="A0A4R1BQR3"/>
<dbReference type="InterPro" id="IPR003033">
    <property type="entry name" value="SCP2_sterol-bd_dom"/>
</dbReference>
<dbReference type="RefSeq" id="WP_132688681.1">
    <property type="nucleotide sequence ID" value="NZ_SKBU01000006.1"/>
</dbReference>
<organism evidence="2 3">
    <name type="scientific">Rubrobacter taiwanensis</name>
    <dbReference type="NCBI Taxonomy" id="185139"/>
    <lineage>
        <taxon>Bacteria</taxon>
        <taxon>Bacillati</taxon>
        <taxon>Actinomycetota</taxon>
        <taxon>Rubrobacteria</taxon>
        <taxon>Rubrobacterales</taxon>
        <taxon>Rubrobacteraceae</taxon>
        <taxon>Rubrobacter</taxon>
    </lineage>
</organism>
<evidence type="ECO:0000313" key="3">
    <source>
        <dbReference type="Proteomes" id="UP000295244"/>
    </source>
</evidence>
<reference evidence="2 3" key="1">
    <citation type="submission" date="2019-03" db="EMBL/GenBank/DDBJ databases">
        <title>Whole genome sequence of a novel Rubrobacter taiwanensis strain, isolated from Yellowstone National Park.</title>
        <authorList>
            <person name="Freed S."/>
            <person name="Ramaley R.F."/>
            <person name="Kyndt J.A."/>
        </authorList>
    </citation>
    <scope>NUCLEOTIDE SEQUENCE [LARGE SCALE GENOMIC DNA]</scope>
    <source>
        <strain evidence="2 3">Yellowstone</strain>
    </source>
</reference>
<dbReference type="SUPFAM" id="SSF55718">
    <property type="entry name" value="SCP-like"/>
    <property type="match status" value="1"/>
</dbReference>
<dbReference type="Gene3D" id="3.30.1050.10">
    <property type="entry name" value="SCP2 sterol-binding domain"/>
    <property type="match status" value="1"/>
</dbReference>
<evidence type="ECO:0000313" key="2">
    <source>
        <dbReference type="EMBL" id="TCJ20083.1"/>
    </source>
</evidence>
<dbReference type="PANTHER" id="PTHR10094">
    <property type="entry name" value="STEROL CARRIER PROTEIN 2 SCP-2 FAMILY PROTEIN"/>
    <property type="match status" value="1"/>
</dbReference>
<proteinExistence type="predicted"/>
<evidence type="ECO:0000259" key="1">
    <source>
        <dbReference type="Pfam" id="PF02036"/>
    </source>
</evidence>
<dbReference type="Pfam" id="PF02036">
    <property type="entry name" value="SCP2"/>
    <property type="match status" value="1"/>
</dbReference>
<gene>
    <name evidence="2" type="ORF">E0L93_03835</name>
</gene>
<dbReference type="InterPro" id="IPR036527">
    <property type="entry name" value="SCP2_sterol-bd_dom_sf"/>
</dbReference>
<comment type="caution">
    <text evidence="2">The sequence shown here is derived from an EMBL/GenBank/DDBJ whole genome shotgun (WGS) entry which is preliminary data.</text>
</comment>
<sequence>MAEYASAREYFEKMREELDAEQIRQLRGTYEFDIRDAGRFIVRFNEDGTLEVFDEGSGVEPDCTLMAKEKDWLSIVSGKTKPMSAFMTNKLKVKGSLGKAMKLQKVLDGGSR</sequence>
<protein>
    <submittedName>
        <fullName evidence="2">SCP2 sterol-binding domain-containing protein</fullName>
    </submittedName>
</protein>
<dbReference type="PANTHER" id="PTHR10094:SF25">
    <property type="entry name" value="SCP2 STEROL-BINDING DOMAIN-CONTAINING PROTEIN 1"/>
    <property type="match status" value="1"/>
</dbReference>